<dbReference type="RefSeq" id="WP_135190904.1">
    <property type="nucleotide sequence ID" value="NZ_SPUM01000113.1"/>
</dbReference>
<evidence type="ECO:0000313" key="2">
    <source>
        <dbReference type="Proteomes" id="UP000297258"/>
    </source>
</evidence>
<dbReference type="EMBL" id="SPUM01000113">
    <property type="protein sequence ID" value="TFW30202.1"/>
    <property type="molecule type" value="Genomic_DNA"/>
</dbReference>
<proteinExistence type="predicted"/>
<dbReference type="AlphaFoldDB" id="A0A4Y9STS6"/>
<gene>
    <name evidence="1" type="ORF">E4O92_17295</name>
</gene>
<comment type="caution">
    <text evidence="1">The sequence shown here is derived from an EMBL/GenBank/DDBJ whole genome shotgun (WGS) entry which is preliminary data.</text>
</comment>
<accession>A0A4Y9STS6</accession>
<keyword evidence="2" id="KW-1185">Reference proteome</keyword>
<reference evidence="1 2" key="1">
    <citation type="submission" date="2019-03" db="EMBL/GenBank/DDBJ databases">
        <title>Draft genome of Massilia hortus sp. nov., a novel bacterial species of the Oxalobacteraceae family.</title>
        <authorList>
            <person name="Peta V."/>
            <person name="Raths R."/>
            <person name="Bucking H."/>
        </authorList>
    </citation>
    <scope>NUCLEOTIDE SEQUENCE [LARGE SCALE GENOMIC DNA]</scope>
    <source>
        <strain evidence="1 2">ONC3</strain>
    </source>
</reference>
<sequence>MLSSSSNPFTIRVIQAATLGVSFTLTAGTAGTFPFTLGHAFRKGEVPAGSYVAASIPDVQVVPMNTWSDGSLKFAVISGRATLAANTPLAVRLTRTMAAPSARALTTDDLMATGITASIGAGSFGTASWSTADFGTPFMPWTAGPQMSSWIYRKPVGSDAHLVGWLEVRLYAGGAVEVLPWIENGYLMVQGPSNRNATYTFTLGASQRFAAAIDLPNHARTVLLSGTAHSYWLGTPVAVQATPDKAYLQSTGLVPSYRASVPANSSLWTTLAQSFQPLQQGNYSGAMGMGGYQPGIGILPEWDVIYLCSDDPRALSPVIFNAYSGGRYGTHYRDETTQRPIRFSSYPNLVIGDGNSGIANVGASTKNQYTPTSSGTMPSIWDSPHHPSIGYLAYLVTGRFYFMEEVQFVTTTNFLKNPDQPRQGSGGVFLTTSGANTTRGAGWAIRTLAQAAAVTPDSDAVLRTEMLNSMAANVEYYHGVYVAQPNNPQGFVAPYSNYDASTGNYFEAAWMQDFFTAAIGYAIDLDLAMPATTKSKLSAFFAWKAQSIIGRFGGTASTDYLYRDAAVYTVAVAPTITPDFTTGKGPWFKNWGEVYAATLNQPNPGTPGDLRGAYFPDSTSYWGNLQPAIAYAVQHKVPGALDAYNRMVGASNWNQLVSGFNNAPVWSVMPRST</sequence>
<protein>
    <submittedName>
        <fullName evidence="1">Uncharacterized protein</fullName>
    </submittedName>
</protein>
<evidence type="ECO:0000313" key="1">
    <source>
        <dbReference type="EMBL" id="TFW30202.1"/>
    </source>
</evidence>
<name>A0A4Y9STS6_9BURK</name>
<organism evidence="1 2">
    <name type="scientific">Massilia horti</name>
    <dbReference type="NCBI Taxonomy" id="2562153"/>
    <lineage>
        <taxon>Bacteria</taxon>
        <taxon>Pseudomonadati</taxon>
        <taxon>Pseudomonadota</taxon>
        <taxon>Betaproteobacteria</taxon>
        <taxon>Burkholderiales</taxon>
        <taxon>Oxalobacteraceae</taxon>
        <taxon>Telluria group</taxon>
        <taxon>Massilia</taxon>
    </lineage>
</organism>
<dbReference type="OrthoDB" id="5509507at2"/>
<dbReference type="Proteomes" id="UP000297258">
    <property type="component" value="Unassembled WGS sequence"/>
</dbReference>